<evidence type="ECO:0000313" key="2">
    <source>
        <dbReference type="EMBL" id="KAF7511782.1"/>
    </source>
</evidence>
<gene>
    <name evidence="2" type="ORF">GJ744_003513</name>
</gene>
<evidence type="ECO:0000259" key="1">
    <source>
        <dbReference type="Pfam" id="PF06985"/>
    </source>
</evidence>
<name>A0A8H7E750_9EURO</name>
<dbReference type="Proteomes" id="UP000606974">
    <property type="component" value="Unassembled WGS sequence"/>
</dbReference>
<organism evidence="2 3">
    <name type="scientific">Endocarpon pusillum</name>
    <dbReference type="NCBI Taxonomy" id="364733"/>
    <lineage>
        <taxon>Eukaryota</taxon>
        <taxon>Fungi</taxon>
        <taxon>Dikarya</taxon>
        <taxon>Ascomycota</taxon>
        <taxon>Pezizomycotina</taxon>
        <taxon>Eurotiomycetes</taxon>
        <taxon>Chaetothyriomycetidae</taxon>
        <taxon>Verrucariales</taxon>
        <taxon>Verrucariaceae</taxon>
        <taxon>Endocarpon</taxon>
    </lineage>
</organism>
<dbReference type="OrthoDB" id="5125733at2759"/>
<dbReference type="PANTHER" id="PTHR33112">
    <property type="entry name" value="DOMAIN PROTEIN, PUTATIVE-RELATED"/>
    <property type="match status" value="1"/>
</dbReference>
<sequence>MLIKRPARSPILSTGINGGDGFLIFTHAQVGNSIVLVGAVGFCVEDDSPLAPFFRGRPVDEDAGNETTLNRAAAWVQNCLNRHKHCDSNENAPLPSRLLDLDCSLGLDHVKLWEAGGHYGRYATLSYCWGQSEHFTTTCASIEARKRGITFKELPKTFQDAIIIARRLSIRYLWIDSLCICQDDPKDWEEESAKMTAIYSNSHLTIAATAAKDNAVGCFTCRPERRHIPIDLVAEHGTSGRLVAFRLPLAEATLSRRYLVMRDEPLSRRAWALQERVMSQRLLHYSTDQMYYECNEEFLTEDGVRVQGRYNGQFSGPEAGFMTIDLSSRHSKEHALWYHLLMEYTSRRLTKATDKLPALSGLARMFAARIKGVYLAGLWSNALIESLAWQSLGSYDDDPPAISPVYIAPSWSWASYNGIAATSAENCTDVATILDYHISLESGDPFGKITDGWIRVRGPLIPLSLSGVPEDEEFPGRRHMRLKTPWGNPFGAYARFENISLHDEAREARVLRLMPLFALMLLQIDKDDDDNITYVSLIIGADGIGNSAMKRLGFILMDTEILGNRKAVKDSDNFATVKLV</sequence>
<dbReference type="EMBL" id="JAACFV010000017">
    <property type="protein sequence ID" value="KAF7511782.1"/>
    <property type="molecule type" value="Genomic_DNA"/>
</dbReference>
<dbReference type="AlphaFoldDB" id="A0A8H7E750"/>
<protein>
    <recommendedName>
        <fullName evidence="1">Heterokaryon incompatibility domain-containing protein</fullName>
    </recommendedName>
</protein>
<dbReference type="Pfam" id="PF06985">
    <property type="entry name" value="HET"/>
    <property type="match status" value="1"/>
</dbReference>
<feature type="domain" description="Heterokaryon incompatibility" evidence="1">
    <location>
        <begin position="122"/>
        <end position="275"/>
    </location>
</feature>
<dbReference type="InterPro" id="IPR010730">
    <property type="entry name" value="HET"/>
</dbReference>
<comment type="caution">
    <text evidence="2">The sequence shown here is derived from an EMBL/GenBank/DDBJ whole genome shotgun (WGS) entry which is preliminary data.</text>
</comment>
<keyword evidence="3" id="KW-1185">Reference proteome</keyword>
<reference evidence="2" key="1">
    <citation type="submission" date="2020-02" db="EMBL/GenBank/DDBJ databases">
        <authorList>
            <person name="Palmer J.M."/>
        </authorList>
    </citation>
    <scope>NUCLEOTIDE SEQUENCE</scope>
    <source>
        <strain evidence="2">EPUS1.4</strain>
        <tissue evidence="2">Thallus</tissue>
    </source>
</reference>
<proteinExistence type="predicted"/>
<accession>A0A8H7E750</accession>
<evidence type="ECO:0000313" key="3">
    <source>
        <dbReference type="Proteomes" id="UP000606974"/>
    </source>
</evidence>
<dbReference type="PANTHER" id="PTHR33112:SF16">
    <property type="entry name" value="HETEROKARYON INCOMPATIBILITY DOMAIN-CONTAINING PROTEIN"/>
    <property type="match status" value="1"/>
</dbReference>